<dbReference type="Proteomes" id="UP000243515">
    <property type="component" value="Unassembled WGS sequence"/>
</dbReference>
<feature type="transmembrane region" description="Helical" evidence="10">
    <location>
        <begin position="12"/>
        <end position="38"/>
    </location>
</feature>
<dbReference type="PANTHER" id="PTHR24305">
    <property type="entry name" value="CYTOCHROME P450"/>
    <property type="match status" value="1"/>
</dbReference>
<dbReference type="InterPro" id="IPR050121">
    <property type="entry name" value="Cytochrome_P450_monoxygenase"/>
</dbReference>
<dbReference type="PANTHER" id="PTHR24305:SF157">
    <property type="entry name" value="N-ACETYLTRYPTOPHAN 6-HYDROXYLASE IVOC-RELATED"/>
    <property type="match status" value="1"/>
</dbReference>
<dbReference type="CDD" id="cd11062">
    <property type="entry name" value="CYP58-like"/>
    <property type="match status" value="1"/>
</dbReference>
<proteinExistence type="inferred from homology"/>
<dbReference type="GO" id="GO:0004497">
    <property type="term" value="F:monooxygenase activity"/>
    <property type="evidence" value="ECO:0007669"/>
    <property type="project" value="UniProtKB-KW"/>
</dbReference>
<keyword evidence="10" id="KW-0472">Membrane</keyword>
<dbReference type="GO" id="GO:0005506">
    <property type="term" value="F:iron ion binding"/>
    <property type="evidence" value="ECO:0007669"/>
    <property type="project" value="InterPro"/>
</dbReference>
<evidence type="ECO:0000256" key="7">
    <source>
        <dbReference type="ARBA" id="ARBA00023033"/>
    </source>
</evidence>
<evidence type="ECO:0008006" key="13">
    <source>
        <dbReference type="Google" id="ProtNLM"/>
    </source>
</evidence>
<dbReference type="Gene3D" id="1.10.630.10">
    <property type="entry name" value="Cytochrome P450"/>
    <property type="match status" value="1"/>
</dbReference>
<keyword evidence="6 8" id="KW-0408">Iron</keyword>
<evidence type="ECO:0000256" key="4">
    <source>
        <dbReference type="ARBA" id="ARBA00022723"/>
    </source>
</evidence>
<dbReference type="OrthoDB" id="3945418at2759"/>
<keyword evidence="10" id="KW-1133">Transmembrane helix</keyword>
<sequence length="542" mass="61714">MHGTMHIISAAVSMLPLWSTVAVCFSLYLVSLAVYRLYFSSLAGFPGPKLAALTQWYEFYWNVIKSGQFTFHIQDLHDRYGPIVRVNPWELHIRDPHFYESIYSQDGKRDKTFSQLRWADIPDSAISTIDHDLHRIRRAAQNPYFSKRQILNFSPYIQSRVDKLLNRLSSEYSNRKKILYLGQAYSSFSCDIVMEYCFAKGHDFLSSPDFFSPFPEAIRATQCTGHVLMHFPWILPVLKALPYFLLPTGMMAMVDFKRDMEDQIQQLIDDHNRGCKDTTHPIVFQELLDSNLPQEDKNLGRLRNEGVVLVSAGLDTVRATLEIGTFHLLQQPRIMQKLREELLTVYPDPGDPPSLPVLEQLPYLTAVIYESLRLSYGTASRLPRVPQHALAYGPYIIPARTPLSMTSYCVHHDETLFPNSHRFTPERWLDNPKVRAPHTLTSGPAQSSSPLGQSTIGIGPRTSTDSPLTRFLVSFTKGSRSCLGKNLAWAELYIALAAIVRRCELSLFETELADVGFVHDMFVPHPRSGSKRLRVFVESVAS</sequence>
<accession>A0A232LVV7</accession>
<evidence type="ECO:0000313" key="11">
    <source>
        <dbReference type="EMBL" id="OXV08242.1"/>
    </source>
</evidence>
<comment type="cofactor">
    <cofactor evidence="1 8">
        <name>heme</name>
        <dbReference type="ChEBI" id="CHEBI:30413"/>
    </cofactor>
</comment>
<feature type="compositionally biased region" description="Polar residues" evidence="9">
    <location>
        <begin position="439"/>
        <end position="462"/>
    </location>
</feature>
<evidence type="ECO:0000256" key="8">
    <source>
        <dbReference type="PIRSR" id="PIRSR602401-1"/>
    </source>
</evidence>
<keyword evidence="12" id="KW-1185">Reference proteome</keyword>
<name>A0A232LVV7_9EURO</name>
<dbReference type="InterPro" id="IPR002401">
    <property type="entry name" value="Cyt_P450_E_grp-I"/>
</dbReference>
<dbReference type="InterPro" id="IPR001128">
    <property type="entry name" value="Cyt_P450"/>
</dbReference>
<feature type="region of interest" description="Disordered" evidence="9">
    <location>
        <begin position="434"/>
        <end position="462"/>
    </location>
</feature>
<keyword evidence="5" id="KW-0560">Oxidoreductase</keyword>
<evidence type="ECO:0000256" key="10">
    <source>
        <dbReference type="SAM" id="Phobius"/>
    </source>
</evidence>
<dbReference type="GO" id="GO:0016705">
    <property type="term" value="F:oxidoreductase activity, acting on paired donors, with incorporation or reduction of molecular oxygen"/>
    <property type="evidence" value="ECO:0007669"/>
    <property type="project" value="InterPro"/>
</dbReference>
<evidence type="ECO:0000313" key="12">
    <source>
        <dbReference type="Proteomes" id="UP000243515"/>
    </source>
</evidence>
<keyword evidence="4 8" id="KW-0479">Metal-binding</keyword>
<evidence type="ECO:0000256" key="1">
    <source>
        <dbReference type="ARBA" id="ARBA00001971"/>
    </source>
</evidence>
<keyword evidence="7" id="KW-0503">Monooxygenase</keyword>
<dbReference type="GO" id="GO:0020037">
    <property type="term" value="F:heme binding"/>
    <property type="evidence" value="ECO:0007669"/>
    <property type="project" value="InterPro"/>
</dbReference>
<comment type="caution">
    <text evidence="11">The sequence shown here is derived from an EMBL/GenBank/DDBJ whole genome shotgun (WGS) entry which is preliminary data.</text>
</comment>
<dbReference type="PRINTS" id="PR00463">
    <property type="entry name" value="EP450I"/>
</dbReference>
<dbReference type="PRINTS" id="PR00385">
    <property type="entry name" value="P450"/>
</dbReference>
<dbReference type="InterPro" id="IPR036396">
    <property type="entry name" value="Cyt_P450_sf"/>
</dbReference>
<evidence type="ECO:0000256" key="2">
    <source>
        <dbReference type="ARBA" id="ARBA00010617"/>
    </source>
</evidence>
<keyword evidence="3 8" id="KW-0349">Heme</keyword>
<evidence type="ECO:0000256" key="5">
    <source>
        <dbReference type="ARBA" id="ARBA00023002"/>
    </source>
</evidence>
<dbReference type="EMBL" id="NPHW01004232">
    <property type="protein sequence ID" value="OXV08242.1"/>
    <property type="molecule type" value="Genomic_DNA"/>
</dbReference>
<dbReference type="SUPFAM" id="SSF48264">
    <property type="entry name" value="Cytochrome P450"/>
    <property type="match status" value="1"/>
</dbReference>
<dbReference type="AlphaFoldDB" id="A0A232LVV7"/>
<gene>
    <name evidence="11" type="ORF">Egran_03995</name>
</gene>
<evidence type="ECO:0000256" key="9">
    <source>
        <dbReference type="SAM" id="MobiDB-lite"/>
    </source>
</evidence>
<dbReference type="Pfam" id="PF00067">
    <property type="entry name" value="p450"/>
    <property type="match status" value="1"/>
</dbReference>
<evidence type="ECO:0000256" key="3">
    <source>
        <dbReference type="ARBA" id="ARBA00022617"/>
    </source>
</evidence>
<reference evidence="11 12" key="1">
    <citation type="journal article" date="2015" name="Environ. Microbiol.">
        <title>Metagenome sequence of Elaphomyces granulatus from sporocarp tissue reveals Ascomycota ectomycorrhizal fingerprints of genome expansion and a Proteobacteria-rich microbiome.</title>
        <authorList>
            <person name="Quandt C.A."/>
            <person name="Kohler A."/>
            <person name="Hesse C.N."/>
            <person name="Sharpton T.J."/>
            <person name="Martin F."/>
            <person name="Spatafora J.W."/>
        </authorList>
    </citation>
    <scope>NUCLEOTIDE SEQUENCE [LARGE SCALE GENOMIC DNA]</scope>
    <source>
        <strain evidence="11 12">OSC145934</strain>
    </source>
</reference>
<evidence type="ECO:0000256" key="6">
    <source>
        <dbReference type="ARBA" id="ARBA00023004"/>
    </source>
</evidence>
<comment type="similarity">
    <text evidence="2">Belongs to the cytochrome P450 family.</text>
</comment>
<protein>
    <recommendedName>
        <fullName evidence="13">Cytochrome P450</fullName>
    </recommendedName>
</protein>
<organism evidence="11 12">
    <name type="scientific">Elaphomyces granulatus</name>
    <dbReference type="NCBI Taxonomy" id="519963"/>
    <lineage>
        <taxon>Eukaryota</taxon>
        <taxon>Fungi</taxon>
        <taxon>Dikarya</taxon>
        <taxon>Ascomycota</taxon>
        <taxon>Pezizomycotina</taxon>
        <taxon>Eurotiomycetes</taxon>
        <taxon>Eurotiomycetidae</taxon>
        <taxon>Eurotiales</taxon>
        <taxon>Elaphomycetaceae</taxon>
        <taxon>Elaphomyces</taxon>
    </lineage>
</organism>
<keyword evidence="10" id="KW-0812">Transmembrane</keyword>
<feature type="binding site" description="axial binding residue" evidence="8">
    <location>
        <position position="482"/>
    </location>
    <ligand>
        <name>heme</name>
        <dbReference type="ChEBI" id="CHEBI:30413"/>
    </ligand>
    <ligandPart>
        <name>Fe</name>
        <dbReference type="ChEBI" id="CHEBI:18248"/>
    </ligandPart>
</feature>